<dbReference type="PANTHER" id="PTHR47218:SF2">
    <property type="entry name" value="C-TYPE LECTIN DOMAIN-CONTAINING PROTEIN"/>
    <property type="match status" value="1"/>
</dbReference>
<dbReference type="Gene3D" id="1.20.5.1000">
    <property type="entry name" value="arf6 gtpase in complex with a specific effector, jip4"/>
    <property type="match status" value="1"/>
</dbReference>
<feature type="coiled-coil region" evidence="2">
    <location>
        <begin position="110"/>
        <end position="186"/>
    </location>
</feature>
<evidence type="ECO:0000259" key="5">
    <source>
        <dbReference type="PROSITE" id="PS50041"/>
    </source>
</evidence>
<dbReference type="PANTHER" id="PTHR47218">
    <property type="entry name" value="C-TYPE LECTIN DOMAIN FAMILY 7 MEMBER A"/>
    <property type="match status" value="1"/>
</dbReference>
<keyword evidence="4" id="KW-1133">Transmembrane helix</keyword>
<name>A0AAD7W1I8_9TELE</name>
<keyword evidence="4" id="KW-0812">Transmembrane</keyword>
<evidence type="ECO:0000256" key="4">
    <source>
        <dbReference type="SAM" id="Phobius"/>
    </source>
</evidence>
<evidence type="ECO:0000256" key="1">
    <source>
        <dbReference type="ARBA" id="ARBA00022734"/>
    </source>
</evidence>
<dbReference type="Pfam" id="PF00059">
    <property type="entry name" value="Lectin_C"/>
    <property type="match status" value="1"/>
</dbReference>
<accession>A0AAD7W1I8</accession>
<dbReference type="GO" id="GO:0071226">
    <property type="term" value="P:cellular response to molecule of fungal origin"/>
    <property type="evidence" value="ECO:0007669"/>
    <property type="project" value="InterPro"/>
</dbReference>
<dbReference type="SUPFAM" id="SSF56436">
    <property type="entry name" value="C-type lectin-like"/>
    <property type="match status" value="1"/>
</dbReference>
<dbReference type="InterPro" id="IPR016186">
    <property type="entry name" value="C-type_lectin-like/link_sf"/>
</dbReference>
<feature type="region of interest" description="Disordered" evidence="3">
    <location>
        <begin position="17"/>
        <end position="79"/>
    </location>
</feature>
<dbReference type="Gene3D" id="3.10.100.10">
    <property type="entry name" value="Mannose-Binding Protein A, subunit A"/>
    <property type="match status" value="1"/>
</dbReference>
<protein>
    <recommendedName>
        <fullName evidence="5">C-type lectin domain-containing protein</fullName>
    </recommendedName>
</protein>
<feature type="region of interest" description="Disordered" evidence="3">
    <location>
        <begin position="318"/>
        <end position="367"/>
    </location>
</feature>
<feature type="domain" description="C-type lectin" evidence="5">
    <location>
        <begin position="220"/>
        <end position="315"/>
    </location>
</feature>
<dbReference type="InterPro" id="IPR042808">
    <property type="entry name" value="CLEC7A"/>
</dbReference>
<dbReference type="SMART" id="SM00034">
    <property type="entry name" value="CLECT"/>
    <property type="match status" value="1"/>
</dbReference>
<evidence type="ECO:0000313" key="7">
    <source>
        <dbReference type="Proteomes" id="UP001221898"/>
    </source>
</evidence>
<dbReference type="AlphaFoldDB" id="A0AAD7W1I8"/>
<feature type="transmembrane region" description="Helical" evidence="4">
    <location>
        <begin position="87"/>
        <end position="110"/>
    </location>
</feature>
<dbReference type="EMBL" id="JAINUG010000376">
    <property type="protein sequence ID" value="KAJ8373006.1"/>
    <property type="molecule type" value="Genomic_DNA"/>
</dbReference>
<dbReference type="InterPro" id="IPR033989">
    <property type="entry name" value="CD209-like_CTLD"/>
</dbReference>
<dbReference type="GO" id="GO:0001872">
    <property type="term" value="F:(1-&gt;3)-beta-D-glucan binding"/>
    <property type="evidence" value="ECO:0007669"/>
    <property type="project" value="InterPro"/>
</dbReference>
<evidence type="ECO:0000313" key="6">
    <source>
        <dbReference type="EMBL" id="KAJ8373006.1"/>
    </source>
</evidence>
<reference evidence="6" key="1">
    <citation type="journal article" date="2023" name="Science">
        <title>Genome structures resolve the early diversification of teleost fishes.</title>
        <authorList>
            <person name="Parey E."/>
            <person name="Louis A."/>
            <person name="Montfort J."/>
            <person name="Bouchez O."/>
            <person name="Roques C."/>
            <person name="Iampietro C."/>
            <person name="Lluch J."/>
            <person name="Castinel A."/>
            <person name="Donnadieu C."/>
            <person name="Desvignes T."/>
            <person name="Floi Bucao C."/>
            <person name="Jouanno E."/>
            <person name="Wen M."/>
            <person name="Mejri S."/>
            <person name="Dirks R."/>
            <person name="Jansen H."/>
            <person name="Henkel C."/>
            <person name="Chen W.J."/>
            <person name="Zahm M."/>
            <person name="Cabau C."/>
            <person name="Klopp C."/>
            <person name="Thompson A.W."/>
            <person name="Robinson-Rechavi M."/>
            <person name="Braasch I."/>
            <person name="Lecointre G."/>
            <person name="Bobe J."/>
            <person name="Postlethwait J.H."/>
            <person name="Berthelot C."/>
            <person name="Roest Crollius H."/>
            <person name="Guiguen Y."/>
        </authorList>
    </citation>
    <scope>NUCLEOTIDE SEQUENCE</scope>
    <source>
        <strain evidence="6">NC1722</strain>
    </source>
</reference>
<dbReference type="CDD" id="cd03590">
    <property type="entry name" value="CLECT_DC-SIGN_like"/>
    <property type="match status" value="1"/>
</dbReference>
<feature type="compositionally biased region" description="Polar residues" evidence="3">
    <location>
        <begin position="40"/>
        <end position="72"/>
    </location>
</feature>
<sequence length="367" mass="40689">MSEGIYIGLVSPDQDVYSTVGQTSPNSPGAQHTDHDVYSTVDQTSHNSPGAQPSDQDVYSTVDQTSHNSPGAQPSERRGQSLHPYRLAAVCPWLLCALFLTSTIVLGVLYTSASQNYSVLEIDLEELRANKSNMSKDKDQLQRDYNSLNTQKDQLQRDYDSLNTQKDQLQRDYDSLNTQKDHLQRDFDAVVVKFPSLDHYCPMRSQKTVCKPCPEGWEQRNSKCYYFSTELKSWMDSRSACLQQGADLVIIESKEEQEFISKHTRGYYYWIGLSDSETEGTWLWVDGTPLQKDKTAHRLAVLSGWSVQLVVRRSPKPPPSVAALAHLPGGGGGHTASNAVPRAAGLASGTETSTEEESSGAQSKRGC</sequence>
<comment type="caution">
    <text evidence="6">The sequence shown here is derived from an EMBL/GenBank/DDBJ whole genome shotgun (WGS) entry which is preliminary data.</text>
</comment>
<keyword evidence="4" id="KW-0472">Membrane</keyword>
<evidence type="ECO:0000256" key="2">
    <source>
        <dbReference type="SAM" id="Coils"/>
    </source>
</evidence>
<dbReference type="Proteomes" id="UP001221898">
    <property type="component" value="Unassembled WGS sequence"/>
</dbReference>
<keyword evidence="2" id="KW-0175">Coiled coil</keyword>
<feature type="compositionally biased region" description="Polar residues" evidence="3">
    <location>
        <begin position="17"/>
        <end position="30"/>
    </location>
</feature>
<dbReference type="InterPro" id="IPR001304">
    <property type="entry name" value="C-type_lectin-like"/>
</dbReference>
<proteinExistence type="predicted"/>
<gene>
    <name evidence="6" type="ORF">AAFF_G00271970</name>
</gene>
<organism evidence="6 7">
    <name type="scientific">Aldrovandia affinis</name>
    <dbReference type="NCBI Taxonomy" id="143900"/>
    <lineage>
        <taxon>Eukaryota</taxon>
        <taxon>Metazoa</taxon>
        <taxon>Chordata</taxon>
        <taxon>Craniata</taxon>
        <taxon>Vertebrata</taxon>
        <taxon>Euteleostomi</taxon>
        <taxon>Actinopterygii</taxon>
        <taxon>Neopterygii</taxon>
        <taxon>Teleostei</taxon>
        <taxon>Notacanthiformes</taxon>
        <taxon>Halosauridae</taxon>
        <taxon>Aldrovandia</taxon>
    </lineage>
</organism>
<dbReference type="InterPro" id="IPR016187">
    <property type="entry name" value="CTDL_fold"/>
</dbReference>
<dbReference type="PROSITE" id="PS50041">
    <property type="entry name" value="C_TYPE_LECTIN_2"/>
    <property type="match status" value="1"/>
</dbReference>
<keyword evidence="7" id="KW-1185">Reference proteome</keyword>
<evidence type="ECO:0000256" key="3">
    <source>
        <dbReference type="SAM" id="MobiDB-lite"/>
    </source>
</evidence>
<keyword evidence="1" id="KW-0430">Lectin</keyword>